<dbReference type="GO" id="GO:0016787">
    <property type="term" value="F:hydrolase activity"/>
    <property type="evidence" value="ECO:0007669"/>
    <property type="project" value="UniProtKB-KW"/>
</dbReference>
<dbReference type="SUPFAM" id="SSF55811">
    <property type="entry name" value="Nudix"/>
    <property type="match status" value="1"/>
</dbReference>
<dbReference type="EC" id="3.6.1.-" evidence="3"/>
<evidence type="ECO:0000256" key="1">
    <source>
        <dbReference type="ARBA" id="ARBA00022801"/>
    </source>
</evidence>
<dbReference type="InterPro" id="IPR000086">
    <property type="entry name" value="NUDIX_hydrolase_dom"/>
</dbReference>
<dbReference type="PROSITE" id="PS00893">
    <property type="entry name" value="NUDIX_BOX"/>
    <property type="match status" value="1"/>
</dbReference>
<accession>A0A160TFB0</accession>
<protein>
    <submittedName>
        <fullName evidence="3">ADP compounds hydrolase NudE</fullName>
        <ecNumber evidence="3">3.6.1.-</ecNumber>
    </submittedName>
</protein>
<name>A0A160TFB0_9ZZZZ</name>
<gene>
    <name evidence="3" type="ORF">MGWOODY_Tha1389</name>
</gene>
<dbReference type="PROSITE" id="PS51462">
    <property type="entry name" value="NUDIX"/>
    <property type="match status" value="1"/>
</dbReference>
<feature type="domain" description="Nudix hydrolase" evidence="2">
    <location>
        <begin position="43"/>
        <end position="173"/>
    </location>
</feature>
<evidence type="ECO:0000313" key="3">
    <source>
        <dbReference type="EMBL" id="CUS42107.1"/>
    </source>
</evidence>
<dbReference type="AlphaFoldDB" id="A0A160TFB0"/>
<keyword evidence="1 3" id="KW-0378">Hydrolase</keyword>
<dbReference type="InterPro" id="IPR015797">
    <property type="entry name" value="NUDIX_hydrolase-like_dom_sf"/>
</dbReference>
<dbReference type="Gene3D" id="3.90.79.10">
    <property type="entry name" value="Nucleoside Triphosphate Pyrophosphohydrolase"/>
    <property type="match status" value="1"/>
</dbReference>
<dbReference type="EMBL" id="CZQC01000061">
    <property type="protein sequence ID" value="CUS42107.1"/>
    <property type="molecule type" value="Genomic_DNA"/>
</dbReference>
<proteinExistence type="predicted"/>
<dbReference type="Pfam" id="PF00293">
    <property type="entry name" value="NUDIX"/>
    <property type="match status" value="1"/>
</dbReference>
<dbReference type="NCBIfam" id="NF008736">
    <property type="entry name" value="PRK11762.1"/>
    <property type="match status" value="1"/>
</dbReference>
<sequence length="187" mass="20881">MDKKPQILHRSLVAESRLFRIESIDLRFSNGVERTYERLVPGGSGAVMMIALLDDDTFALIREYGGGVEDYTLTLPKGAVDLGESMRDACNRELQEEIGFAAREFIYLKKMSLSPSYMRGGIDVVLARDLFPSKLEGDEPEPLELVPWKFADLPELYARDDFNEGRAIAGLALAIEYLAGRFEGAVL</sequence>
<organism evidence="3">
    <name type="scientific">hydrothermal vent metagenome</name>
    <dbReference type="NCBI Taxonomy" id="652676"/>
    <lineage>
        <taxon>unclassified sequences</taxon>
        <taxon>metagenomes</taxon>
        <taxon>ecological metagenomes</taxon>
    </lineage>
</organism>
<dbReference type="InterPro" id="IPR020084">
    <property type="entry name" value="NUDIX_hydrolase_CS"/>
</dbReference>
<reference evidence="3" key="1">
    <citation type="submission" date="2015-10" db="EMBL/GenBank/DDBJ databases">
        <authorList>
            <person name="Gilbert D.G."/>
        </authorList>
    </citation>
    <scope>NUCLEOTIDE SEQUENCE</scope>
</reference>
<dbReference type="FunFam" id="3.90.79.10:FF:000006">
    <property type="entry name" value="ADP compounds hydrolase NudE"/>
    <property type="match status" value="1"/>
</dbReference>
<evidence type="ECO:0000259" key="2">
    <source>
        <dbReference type="PROSITE" id="PS51462"/>
    </source>
</evidence>